<dbReference type="InterPro" id="IPR051316">
    <property type="entry name" value="Zinc-reg_GTPase_activator"/>
</dbReference>
<dbReference type="Proteomes" id="UP000550508">
    <property type="component" value="Unassembled WGS sequence"/>
</dbReference>
<keyword evidence="10" id="KW-1185">Reference proteome</keyword>
<reference evidence="9 10" key="1">
    <citation type="submission" date="2020-05" db="EMBL/GenBank/DDBJ databases">
        <authorList>
            <person name="Kim M.K."/>
        </authorList>
    </citation>
    <scope>NUCLEOTIDE SEQUENCE [LARGE SCALE GENOMIC DNA]</scope>
    <source>
        <strain evidence="9 10">BT25</strain>
    </source>
</reference>
<dbReference type="Pfam" id="PF07683">
    <property type="entry name" value="CobW_C"/>
    <property type="match status" value="1"/>
</dbReference>
<evidence type="ECO:0000256" key="3">
    <source>
        <dbReference type="ARBA" id="ARBA00023186"/>
    </source>
</evidence>
<dbReference type="InterPro" id="IPR003495">
    <property type="entry name" value="CobW/HypB/UreG_nucleotide-bd"/>
</dbReference>
<dbReference type="InterPro" id="IPR036627">
    <property type="entry name" value="CobW-likC_sf"/>
</dbReference>
<dbReference type="GO" id="GO:0016787">
    <property type="term" value="F:hydrolase activity"/>
    <property type="evidence" value="ECO:0007669"/>
    <property type="project" value="UniProtKB-KW"/>
</dbReference>
<evidence type="ECO:0000256" key="1">
    <source>
        <dbReference type="ARBA" id="ARBA00022741"/>
    </source>
</evidence>
<dbReference type="GO" id="GO:0000166">
    <property type="term" value="F:nucleotide binding"/>
    <property type="evidence" value="ECO:0007669"/>
    <property type="project" value="UniProtKB-KW"/>
</dbReference>
<dbReference type="InterPro" id="IPR027417">
    <property type="entry name" value="P-loop_NTPase"/>
</dbReference>
<comment type="similarity">
    <text evidence="4">Belongs to the SIMIBI class G3E GTPase family. ZNG1 subfamily.</text>
</comment>
<accession>A0A849VWY1</accession>
<protein>
    <submittedName>
        <fullName evidence="9">GTP-binding protein</fullName>
    </submittedName>
</protein>
<keyword evidence="2" id="KW-0378">Hydrolase</keyword>
<dbReference type="EMBL" id="JABUMX010000003">
    <property type="protein sequence ID" value="NTS32323.1"/>
    <property type="molecule type" value="Genomic_DNA"/>
</dbReference>
<evidence type="ECO:0000313" key="10">
    <source>
        <dbReference type="Proteomes" id="UP000550508"/>
    </source>
</evidence>
<organism evidence="9 10">
    <name type="scientific">Phyllobacterium pellucidum</name>
    <dbReference type="NCBI Taxonomy" id="2740464"/>
    <lineage>
        <taxon>Bacteria</taxon>
        <taxon>Pseudomonadati</taxon>
        <taxon>Pseudomonadota</taxon>
        <taxon>Alphaproteobacteria</taxon>
        <taxon>Hyphomicrobiales</taxon>
        <taxon>Phyllobacteriaceae</taxon>
        <taxon>Phyllobacterium</taxon>
    </lineage>
</organism>
<evidence type="ECO:0000259" key="8">
    <source>
        <dbReference type="SMART" id="SM00833"/>
    </source>
</evidence>
<dbReference type="PANTHER" id="PTHR13748">
    <property type="entry name" value="COBW-RELATED"/>
    <property type="match status" value="1"/>
</dbReference>
<evidence type="ECO:0000256" key="4">
    <source>
        <dbReference type="ARBA" id="ARBA00034320"/>
    </source>
</evidence>
<feature type="domain" description="CobW C-terminal" evidence="8">
    <location>
        <begin position="262"/>
        <end position="357"/>
    </location>
</feature>
<dbReference type="Gene3D" id="3.30.1220.10">
    <property type="entry name" value="CobW-like, C-terminal domain"/>
    <property type="match status" value="1"/>
</dbReference>
<gene>
    <name evidence="9" type="ORF">HQ945_13760</name>
</gene>
<dbReference type="SUPFAM" id="SSF90002">
    <property type="entry name" value="Hypothetical protein YjiA, C-terminal domain"/>
    <property type="match status" value="1"/>
</dbReference>
<comment type="function">
    <text evidence="5">Zinc chaperone that directly transfers zinc cofactor to target proteins, thereby activating them. Zinc is transferred from the CXCC motif in the GTPase domain to the zinc binding site in target proteins in a process requiring GTP hydrolysis.</text>
</comment>
<dbReference type="AlphaFoldDB" id="A0A849VWY1"/>
<comment type="caution">
    <text evidence="9">The sequence shown here is derived from an EMBL/GenBank/DDBJ whole genome shotgun (WGS) entry which is preliminary data.</text>
</comment>
<feature type="region of interest" description="Disordered" evidence="7">
    <location>
        <begin position="230"/>
        <end position="254"/>
    </location>
</feature>
<dbReference type="InterPro" id="IPR011629">
    <property type="entry name" value="CobW-like_C"/>
</dbReference>
<proteinExistence type="inferred from homology"/>
<keyword evidence="3" id="KW-0143">Chaperone</keyword>
<evidence type="ECO:0000313" key="9">
    <source>
        <dbReference type="EMBL" id="NTS32323.1"/>
    </source>
</evidence>
<name>A0A849VWY1_9HYPH</name>
<evidence type="ECO:0000256" key="6">
    <source>
        <dbReference type="ARBA" id="ARBA00049117"/>
    </source>
</evidence>
<comment type="catalytic activity">
    <reaction evidence="6">
        <text>GTP + H2O = GDP + phosphate + H(+)</text>
        <dbReference type="Rhea" id="RHEA:19669"/>
        <dbReference type="ChEBI" id="CHEBI:15377"/>
        <dbReference type="ChEBI" id="CHEBI:15378"/>
        <dbReference type="ChEBI" id="CHEBI:37565"/>
        <dbReference type="ChEBI" id="CHEBI:43474"/>
        <dbReference type="ChEBI" id="CHEBI:58189"/>
    </reaction>
    <physiologicalReaction direction="left-to-right" evidence="6">
        <dbReference type="Rhea" id="RHEA:19670"/>
    </physiologicalReaction>
</comment>
<evidence type="ECO:0000256" key="5">
    <source>
        <dbReference type="ARBA" id="ARBA00045658"/>
    </source>
</evidence>
<dbReference type="RefSeq" id="WP_113282106.1">
    <property type="nucleotide sequence ID" value="NZ_JABUMX010000003.1"/>
</dbReference>
<feature type="compositionally biased region" description="Basic residues" evidence="7">
    <location>
        <begin position="239"/>
        <end position="254"/>
    </location>
</feature>
<sequence length="383" mass="41811">MNAPIPVSVLTGFLGSGKTTLLNRLLKDPALADTAVIINEFGDVGIDHLLVESASDGVIELADGCLCCTVRGELVDTLAGLIDRLQTGRLERLRRVIIETTGLADPAPVLHTIMGHPVLLQAFRVDGVITTVDAVNGMATLDAHEEAVKQAAVADRIVITKTDLPEAAAGLAALRTRLAALNPGAELIDVGDERTGYAALFECGIYNAETKTVDVQRWLKAEAYRDREGERHGLDGDHHHHHSHGNGHDHHHHDVNRHDASIRSFSLRHDRPVPLSSFDMFLDLLRSAHGEKLLRVKGIVQLADDPDRPLVIHGVQQIFHPPARLAAWPDGARETRLVMIVKDLPESYVRQLFSAFLNQPQIDTPDSAALIDNPLAISGMKFR</sequence>
<evidence type="ECO:0000256" key="7">
    <source>
        <dbReference type="SAM" id="MobiDB-lite"/>
    </source>
</evidence>
<dbReference type="CDD" id="cd03112">
    <property type="entry name" value="CobW-like"/>
    <property type="match status" value="1"/>
</dbReference>
<keyword evidence="1" id="KW-0547">Nucleotide-binding</keyword>
<dbReference type="Pfam" id="PF02492">
    <property type="entry name" value="cobW"/>
    <property type="match status" value="1"/>
</dbReference>
<dbReference type="SMART" id="SM00833">
    <property type="entry name" value="CobW_C"/>
    <property type="match status" value="1"/>
</dbReference>
<evidence type="ECO:0000256" key="2">
    <source>
        <dbReference type="ARBA" id="ARBA00022801"/>
    </source>
</evidence>
<dbReference type="SUPFAM" id="SSF52540">
    <property type="entry name" value="P-loop containing nucleoside triphosphate hydrolases"/>
    <property type="match status" value="1"/>
</dbReference>
<dbReference type="Gene3D" id="3.40.50.300">
    <property type="entry name" value="P-loop containing nucleotide triphosphate hydrolases"/>
    <property type="match status" value="1"/>
</dbReference>